<dbReference type="SUPFAM" id="SSF56973">
    <property type="entry name" value="Aerolisin/ETX pore-forming domain"/>
    <property type="match status" value="1"/>
</dbReference>
<dbReference type="OrthoDB" id="3668814at2"/>
<dbReference type="PATRIC" id="fig|1239307.3.peg.857"/>
<dbReference type="Gene3D" id="2.170.15.10">
    <property type="entry name" value="Proaerolysin, chain A, domain 3"/>
    <property type="match status" value="1"/>
</dbReference>
<dbReference type="KEGG" id="sod:Sant_0800"/>
<organism evidence="1 2">
    <name type="scientific">Sodalis praecaptivus</name>
    <dbReference type="NCBI Taxonomy" id="1239307"/>
    <lineage>
        <taxon>Bacteria</taxon>
        <taxon>Pseudomonadati</taxon>
        <taxon>Pseudomonadota</taxon>
        <taxon>Gammaproteobacteria</taxon>
        <taxon>Enterobacterales</taxon>
        <taxon>Bruguierivoracaceae</taxon>
        <taxon>Sodalis</taxon>
    </lineage>
</organism>
<protein>
    <submittedName>
        <fullName evidence="1">Uncharacterized protein</fullName>
    </submittedName>
</protein>
<sequence>MKINIQPRESIEDSVVNGSGVLSEVITSDEQRLFKLEEPDIIRAITALNGREPNDVFVRSPTPWGDLYSSYRWRQVHKNTEIFSAKFLQFSSAPEIVSETELVNNSKVAGEFNVNLLTEVLNTVSSGWKVEDGISVGQKVTYGVDWLKGETSFEYTHGWGVNGEVSESVTLTTGAGVTVLLAPGQAVVAQMIASRGRARVEVEYLSHLDGLVAMNYEPPYKEHHFWGRDVASILRQNSTPNACRSTEVIEIAMYSKARVELRDKANKDLLKTVWLNEEAKPIGNSVASAELCRE</sequence>
<evidence type="ECO:0000313" key="1">
    <source>
        <dbReference type="EMBL" id="AHF75888.1"/>
    </source>
</evidence>
<dbReference type="RefSeq" id="WP_025421017.1">
    <property type="nucleotide sequence ID" value="NZ_CP006569.1"/>
</dbReference>
<dbReference type="Proteomes" id="UP000019028">
    <property type="component" value="Chromosome"/>
</dbReference>
<dbReference type="EMBL" id="CP006569">
    <property type="protein sequence ID" value="AHF75888.1"/>
    <property type="molecule type" value="Genomic_DNA"/>
</dbReference>
<accession>W0HUQ5</accession>
<dbReference type="CDD" id="cd20235">
    <property type="entry name" value="PFM_spherulin-2a-like"/>
    <property type="match status" value="1"/>
</dbReference>
<keyword evidence="2" id="KW-1185">Reference proteome</keyword>
<evidence type="ECO:0000313" key="2">
    <source>
        <dbReference type="Proteomes" id="UP000019028"/>
    </source>
</evidence>
<reference evidence="1 2" key="1">
    <citation type="journal article" date="2014" name="Genome Biol. Evol.">
        <title>Genome degeneration and adaptation in a nascent stage of symbiosis.</title>
        <authorList>
            <person name="Oakeson K.F."/>
            <person name="Gil R."/>
            <person name="Clayton A.L."/>
            <person name="Dunn D.M."/>
            <person name="von Niederhausern A.C."/>
            <person name="Hamil C."/>
            <person name="Aoyagi A."/>
            <person name="Duval B."/>
            <person name="Baca A."/>
            <person name="Silva F.J."/>
            <person name="Vallier A."/>
            <person name="Jackson D.G."/>
            <person name="Latorre A."/>
            <person name="Weiss R.B."/>
            <person name="Heddi A."/>
            <person name="Moya A."/>
            <person name="Dale C."/>
        </authorList>
    </citation>
    <scope>NUCLEOTIDE SEQUENCE [LARGE SCALE GENOMIC DNA]</scope>
    <source>
        <strain evidence="1 2">HS1</strain>
    </source>
</reference>
<dbReference type="AlphaFoldDB" id="W0HUQ5"/>
<name>W0HUQ5_9GAMM</name>
<dbReference type="HOGENOM" id="CLU_945311_0_0_6"/>
<gene>
    <name evidence="1" type="ORF">Sant_0800</name>
</gene>
<proteinExistence type="predicted"/>